<evidence type="ECO:0000256" key="10">
    <source>
        <dbReference type="ARBA" id="ARBA00037471"/>
    </source>
</evidence>
<evidence type="ECO:0000256" key="5">
    <source>
        <dbReference type="ARBA" id="ARBA00023015"/>
    </source>
</evidence>
<dbReference type="InterPro" id="IPR011006">
    <property type="entry name" value="CheY-like_superfamily"/>
</dbReference>
<keyword evidence="2" id="KW-0963">Cytoplasm</keyword>
<dbReference type="OrthoDB" id="9790442at2"/>
<keyword evidence="6" id="KW-0843">Virulence</keyword>
<evidence type="ECO:0000259" key="15">
    <source>
        <dbReference type="PROSITE" id="PS51755"/>
    </source>
</evidence>
<protein>
    <recommendedName>
        <fullName evidence="11">Heme response regulator HssR</fullName>
    </recommendedName>
</protein>
<keyword evidence="7 13" id="KW-0238">DNA-binding</keyword>
<dbReference type="STRING" id="1423776.FD04_GL000363"/>
<feature type="domain" description="Response regulatory" evidence="14">
    <location>
        <begin position="3"/>
        <end position="117"/>
    </location>
</feature>
<feature type="modified residue" description="4-aspartylphosphate" evidence="12">
    <location>
        <position position="52"/>
    </location>
</feature>
<feature type="DNA-binding region" description="OmpR/PhoB-type" evidence="13">
    <location>
        <begin position="125"/>
        <end position="222"/>
    </location>
</feature>
<dbReference type="InterPro" id="IPR039420">
    <property type="entry name" value="WalR-like"/>
</dbReference>
<sequence length="223" mass="25223">MAKILVVEDDVQFNQILQVILKQHGHEVTTAMEPNEAYDQMYDHRFDLVLSDIMMPNVDGYEFAQTIRHTDPALPILFITARDDIASKEKGFNSGIDDYMVKPINFEGLILRVNALLRRSQINQDNVLTIGNLTLDAEAVSAMIAGSEVNVTVREFNILYKLLSYPNHAFSRAELINEFWDLDGDTNLRAVDVYLSKLRDKFAAANGFELKTVHGLGYKAVLK</sequence>
<evidence type="ECO:0000256" key="7">
    <source>
        <dbReference type="ARBA" id="ARBA00023125"/>
    </source>
</evidence>
<dbReference type="CDD" id="cd00383">
    <property type="entry name" value="trans_reg_C"/>
    <property type="match status" value="1"/>
</dbReference>
<evidence type="ECO:0000256" key="1">
    <source>
        <dbReference type="ARBA" id="ARBA00004496"/>
    </source>
</evidence>
<evidence type="ECO:0000256" key="8">
    <source>
        <dbReference type="ARBA" id="ARBA00023159"/>
    </source>
</evidence>
<dbReference type="SMART" id="SM00862">
    <property type="entry name" value="Trans_reg_C"/>
    <property type="match status" value="1"/>
</dbReference>
<gene>
    <name evidence="16" type="ORF">FD04_GL000363</name>
</gene>
<dbReference type="SUPFAM" id="SSF52172">
    <property type="entry name" value="CheY-like"/>
    <property type="match status" value="1"/>
</dbReference>
<evidence type="ECO:0000313" key="17">
    <source>
        <dbReference type="Proteomes" id="UP000051160"/>
    </source>
</evidence>
<keyword evidence="4" id="KW-0902">Two-component regulatory system</keyword>
<dbReference type="EMBL" id="AZEE01000027">
    <property type="protein sequence ID" value="KRK98629.1"/>
    <property type="molecule type" value="Genomic_DNA"/>
</dbReference>
<dbReference type="Pfam" id="PF00486">
    <property type="entry name" value="Trans_reg_C"/>
    <property type="match status" value="1"/>
</dbReference>
<evidence type="ECO:0000256" key="2">
    <source>
        <dbReference type="ARBA" id="ARBA00022490"/>
    </source>
</evidence>
<dbReference type="GO" id="GO:0006355">
    <property type="term" value="P:regulation of DNA-templated transcription"/>
    <property type="evidence" value="ECO:0007669"/>
    <property type="project" value="InterPro"/>
</dbReference>
<dbReference type="GO" id="GO:0000156">
    <property type="term" value="F:phosphorelay response regulator activity"/>
    <property type="evidence" value="ECO:0007669"/>
    <property type="project" value="TreeGrafter"/>
</dbReference>
<dbReference type="GO" id="GO:0000976">
    <property type="term" value="F:transcription cis-regulatory region binding"/>
    <property type="evidence" value="ECO:0007669"/>
    <property type="project" value="TreeGrafter"/>
</dbReference>
<comment type="caution">
    <text evidence="16">The sequence shown here is derived from an EMBL/GenBank/DDBJ whole genome shotgun (WGS) entry which is preliminary data.</text>
</comment>
<evidence type="ECO:0000256" key="4">
    <source>
        <dbReference type="ARBA" id="ARBA00023012"/>
    </source>
</evidence>
<dbReference type="Gene3D" id="1.10.10.10">
    <property type="entry name" value="Winged helix-like DNA-binding domain superfamily/Winged helix DNA-binding domain"/>
    <property type="match status" value="1"/>
</dbReference>
<dbReference type="Gene3D" id="3.40.50.2300">
    <property type="match status" value="1"/>
</dbReference>
<evidence type="ECO:0000259" key="14">
    <source>
        <dbReference type="PROSITE" id="PS50110"/>
    </source>
</evidence>
<accession>A0A0R1LS34</accession>
<evidence type="ECO:0000256" key="3">
    <source>
        <dbReference type="ARBA" id="ARBA00022553"/>
    </source>
</evidence>
<dbReference type="RefSeq" id="WP_054699332.1">
    <property type="nucleotide sequence ID" value="NZ_AZEE01000027.1"/>
</dbReference>
<comment type="subcellular location">
    <subcellularLocation>
        <location evidence="1">Cytoplasm</location>
    </subcellularLocation>
</comment>
<dbReference type="Proteomes" id="UP000051160">
    <property type="component" value="Unassembled WGS sequence"/>
</dbReference>
<evidence type="ECO:0000256" key="13">
    <source>
        <dbReference type="PROSITE-ProRule" id="PRU01091"/>
    </source>
</evidence>
<keyword evidence="3 12" id="KW-0597">Phosphoprotein</keyword>
<dbReference type="InterPro" id="IPR001867">
    <property type="entry name" value="OmpR/PhoB-type_DNA-bd"/>
</dbReference>
<dbReference type="GO" id="GO:0005829">
    <property type="term" value="C:cytosol"/>
    <property type="evidence" value="ECO:0007669"/>
    <property type="project" value="TreeGrafter"/>
</dbReference>
<keyword evidence="17" id="KW-1185">Reference proteome</keyword>
<evidence type="ECO:0000256" key="9">
    <source>
        <dbReference type="ARBA" id="ARBA00023163"/>
    </source>
</evidence>
<organism evidence="16 17">
    <name type="scientific">Secundilactobacillus odoratitofui DSM 19909 = JCM 15043</name>
    <dbReference type="NCBI Taxonomy" id="1423776"/>
    <lineage>
        <taxon>Bacteria</taxon>
        <taxon>Bacillati</taxon>
        <taxon>Bacillota</taxon>
        <taxon>Bacilli</taxon>
        <taxon>Lactobacillales</taxon>
        <taxon>Lactobacillaceae</taxon>
        <taxon>Secundilactobacillus</taxon>
    </lineage>
</organism>
<dbReference type="AlphaFoldDB" id="A0A0R1LS34"/>
<dbReference type="PATRIC" id="fig|1423776.4.peg.365"/>
<dbReference type="PROSITE" id="PS50110">
    <property type="entry name" value="RESPONSE_REGULATORY"/>
    <property type="match status" value="1"/>
</dbReference>
<dbReference type="CDD" id="cd17574">
    <property type="entry name" value="REC_OmpR"/>
    <property type="match status" value="1"/>
</dbReference>
<keyword evidence="8" id="KW-0010">Activator</keyword>
<evidence type="ECO:0000256" key="6">
    <source>
        <dbReference type="ARBA" id="ARBA00023026"/>
    </source>
</evidence>
<reference evidence="16 17" key="1">
    <citation type="journal article" date="2015" name="Genome Announc.">
        <title>Expanding the biotechnology potential of lactobacilli through comparative genomics of 213 strains and associated genera.</title>
        <authorList>
            <person name="Sun Z."/>
            <person name="Harris H.M."/>
            <person name="McCann A."/>
            <person name="Guo C."/>
            <person name="Argimon S."/>
            <person name="Zhang W."/>
            <person name="Yang X."/>
            <person name="Jeffery I.B."/>
            <person name="Cooney J.C."/>
            <person name="Kagawa T.F."/>
            <person name="Liu W."/>
            <person name="Song Y."/>
            <person name="Salvetti E."/>
            <person name="Wrobel A."/>
            <person name="Rasinkangas P."/>
            <person name="Parkhill J."/>
            <person name="Rea M.C."/>
            <person name="O'Sullivan O."/>
            <person name="Ritari J."/>
            <person name="Douillard F.P."/>
            <person name="Paul Ross R."/>
            <person name="Yang R."/>
            <person name="Briner A.E."/>
            <person name="Felis G.E."/>
            <person name="de Vos W.M."/>
            <person name="Barrangou R."/>
            <person name="Klaenhammer T.R."/>
            <person name="Caufield P.W."/>
            <person name="Cui Y."/>
            <person name="Zhang H."/>
            <person name="O'Toole P.W."/>
        </authorList>
    </citation>
    <scope>NUCLEOTIDE SEQUENCE [LARGE SCALE GENOMIC DNA]</scope>
    <source>
        <strain evidence="16 17">DSM 19909</strain>
    </source>
</reference>
<keyword evidence="9" id="KW-0804">Transcription</keyword>
<comment type="function">
    <text evidence="10">Member of the two-component regulatory system HssS/HssR involved in intracellular heme homeostasis and tempering of staphylococcal virulence. Phosphorylated HssR binds to a direct repeat sequence within hrtAB promoter and activates the expression of hrtAB, an efflux pump, in response to extracellular heme, hemin, hemoglobin or blood.</text>
</comment>
<dbReference type="GO" id="GO:0032993">
    <property type="term" value="C:protein-DNA complex"/>
    <property type="evidence" value="ECO:0007669"/>
    <property type="project" value="TreeGrafter"/>
</dbReference>
<dbReference type="SMART" id="SM00448">
    <property type="entry name" value="REC"/>
    <property type="match status" value="1"/>
</dbReference>
<dbReference type="PANTHER" id="PTHR48111">
    <property type="entry name" value="REGULATOR OF RPOS"/>
    <property type="match status" value="1"/>
</dbReference>
<evidence type="ECO:0000256" key="12">
    <source>
        <dbReference type="PROSITE-ProRule" id="PRU00169"/>
    </source>
</evidence>
<evidence type="ECO:0000313" key="16">
    <source>
        <dbReference type="EMBL" id="KRK98629.1"/>
    </source>
</evidence>
<name>A0A0R1LS34_9LACO</name>
<keyword evidence="5" id="KW-0805">Transcription regulation</keyword>
<dbReference type="PANTHER" id="PTHR48111:SF49">
    <property type="entry name" value="HEME RESPONSE REGULATOR HSSR"/>
    <property type="match status" value="1"/>
</dbReference>
<feature type="domain" description="OmpR/PhoB-type" evidence="15">
    <location>
        <begin position="125"/>
        <end position="222"/>
    </location>
</feature>
<evidence type="ECO:0000256" key="11">
    <source>
        <dbReference type="ARBA" id="ARBA00039976"/>
    </source>
</evidence>
<dbReference type="InterPro" id="IPR001789">
    <property type="entry name" value="Sig_transdc_resp-reg_receiver"/>
</dbReference>
<dbReference type="InterPro" id="IPR036388">
    <property type="entry name" value="WH-like_DNA-bd_sf"/>
</dbReference>
<proteinExistence type="predicted"/>
<dbReference type="PROSITE" id="PS51755">
    <property type="entry name" value="OMPR_PHOB"/>
    <property type="match status" value="1"/>
</dbReference>
<dbReference type="Pfam" id="PF00072">
    <property type="entry name" value="Response_reg"/>
    <property type="match status" value="1"/>
</dbReference>